<comment type="cofactor">
    <cofactor evidence="1">
        <name>[4Fe-4S] cluster</name>
        <dbReference type="ChEBI" id="CHEBI:49883"/>
    </cofactor>
</comment>
<dbReference type="SUPFAM" id="SSF54862">
    <property type="entry name" value="4Fe-4S ferredoxins"/>
    <property type="match status" value="1"/>
</dbReference>
<comment type="catalytic activity">
    <reaction evidence="9">
        <text>glycyl-[protein] + reduced [flavodoxin] + S-adenosyl-L-methionine = glycin-2-yl radical-[protein] + semiquinone [flavodoxin] + 5'-deoxyadenosine + L-methionine + H(+)</text>
        <dbReference type="Rhea" id="RHEA:61976"/>
        <dbReference type="Rhea" id="RHEA-COMP:10622"/>
        <dbReference type="Rhea" id="RHEA-COMP:14480"/>
        <dbReference type="Rhea" id="RHEA-COMP:15993"/>
        <dbReference type="Rhea" id="RHEA-COMP:15994"/>
        <dbReference type="ChEBI" id="CHEBI:15378"/>
        <dbReference type="ChEBI" id="CHEBI:17319"/>
        <dbReference type="ChEBI" id="CHEBI:29947"/>
        <dbReference type="ChEBI" id="CHEBI:32722"/>
        <dbReference type="ChEBI" id="CHEBI:57618"/>
        <dbReference type="ChEBI" id="CHEBI:57844"/>
        <dbReference type="ChEBI" id="CHEBI:59789"/>
        <dbReference type="ChEBI" id="CHEBI:140311"/>
    </reaction>
</comment>
<evidence type="ECO:0000256" key="8">
    <source>
        <dbReference type="ARBA" id="ARBA00023014"/>
    </source>
</evidence>
<gene>
    <name evidence="12" type="ORF">J5W02_05635</name>
</gene>
<evidence type="ECO:0000256" key="5">
    <source>
        <dbReference type="ARBA" id="ARBA00022723"/>
    </source>
</evidence>
<dbReference type="Pfam" id="PF12838">
    <property type="entry name" value="Fer4_7"/>
    <property type="match status" value="1"/>
</dbReference>
<dbReference type="InterPro" id="IPR007197">
    <property type="entry name" value="rSAM"/>
</dbReference>
<dbReference type="Pfam" id="PF04055">
    <property type="entry name" value="Radical_SAM"/>
    <property type="match status" value="1"/>
</dbReference>
<dbReference type="EMBL" id="JAGFNZ010000002">
    <property type="protein sequence ID" value="MBW7572290.1"/>
    <property type="molecule type" value="Genomic_DNA"/>
</dbReference>
<evidence type="ECO:0000256" key="7">
    <source>
        <dbReference type="ARBA" id="ARBA00023004"/>
    </source>
</evidence>
<sequence>MDSINYSASGLVFDIQRFSVHDGPGIRTIVFLKGCPLSCKWCCNPESQKLKPVITYQKMRCIHCGKCMKACKQGAINPNNKGFINRDLCIGCGECANVCPTGALVLKGSGMTVQQVMLELRKDATTYRRSGGGITISGGEPLVQSDFTLELLRASKEQGWNTAIETTAYADEQAIEKVLPYVDLALMDIKSMNPEVHKKYTGVSNELILKNAVRVSQITKTVIRVPTIPGVNATEEDILAISRFAKTLHNIKTIHLLPYHTYGENKYELLGRDYLMKDVKTLTPEKIQALKTVVEEQGFECIIGG</sequence>
<dbReference type="SUPFAM" id="SSF102114">
    <property type="entry name" value="Radical SAM enzymes"/>
    <property type="match status" value="1"/>
</dbReference>
<keyword evidence="5" id="KW-0479">Metal-binding</keyword>
<proteinExistence type="inferred from homology"/>
<dbReference type="PANTHER" id="PTHR30352:SF4">
    <property type="entry name" value="PYRUVATE FORMATE-LYASE 2-ACTIVATING ENZYME"/>
    <property type="match status" value="1"/>
</dbReference>
<evidence type="ECO:0000256" key="4">
    <source>
        <dbReference type="ARBA" id="ARBA00022691"/>
    </source>
</evidence>
<dbReference type="NCBIfam" id="TIGR02494">
    <property type="entry name" value="PFLE_PFLC"/>
    <property type="match status" value="1"/>
</dbReference>
<dbReference type="InterPro" id="IPR001989">
    <property type="entry name" value="Radical_activat_CS"/>
</dbReference>
<dbReference type="PANTHER" id="PTHR30352">
    <property type="entry name" value="PYRUVATE FORMATE-LYASE-ACTIVATING ENZYME"/>
    <property type="match status" value="1"/>
</dbReference>
<dbReference type="InterPro" id="IPR017900">
    <property type="entry name" value="4Fe4S_Fe_S_CS"/>
</dbReference>
<dbReference type="InterPro" id="IPR058240">
    <property type="entry name" value="rSAM_sf"/>
</dbReference>
<dbReference type="PROSITE" id="PS51918">
    <property type="entry name" value="RADICAL_SAM"/>
    <property type="match status" value="1"/>
</dbReference>
<evidence type="ECO:0000256" key="1">
    <source>
        <dbReference type="ARBA" id="ARBA00001966"/>
    </source>
</evidence>
<evidence type="ECO:0000256" key="3">
    <source>
        <dbReference type="ARBA" id="ARBA00022485"/>
    </source>
</evidence>
<dbReference type="InterPro" id="IPR017896">
    <property type="entry name" value="4Fe4S_Fe-S-bd"/>
</dbReference>
<keyword evidence="6" id="KW-0560">Oxidoreductase</keyword>
<evidence type="ECO:0000256" key="2">
    <source>
        <dbReference type="ARBA" id="ARBA00009777"/>
    </source>
</evidence>
<dbReference type="PROSITE" id="PS01087">
    <property type="entry name" value="RADICAL_ACTIVATING"/>
    <property type="match status" value="1"/>
</dbReference>
<protein>
    <submittedName>
        <fullName evidence="12">Glycyl-radical enzyme activating protein</fullName>
    </submittedName>
</protein>
<organism evidence="12 13">
    <name type="scientific">Caproiciproducens faecalis</name>
    <dbReference type="NCBI Taxonomy" id="2820301"/>
    <lineage>
        <taxon>Bacteria</taxon>
        <taxon>Bacillati</taxon>
        <taxon>Bacillota</taxon>
        <taxon>Clostridia</taxon>
        <taxon>Eubacteriales</taxon>
        <taxon>Acutalibacteraceae</taxon>
        <taxon>Caproiciproducens</taxon>
    </lineage>
</organism>
<keyword evidence="7" id="KW-0408">Iron</keyword>
<evidence type="ECO:0000259" key="11">
    <source>
        <dbReference type="PROSITE" id="PS51918"/>
    </source>
</evidence>
<dbReference type="Proteomes" id="UP000719942">
    <property type="component" value="Unassembled WGS sequence"/>
</dbReference>
<keyword evidence="8" id="KW-0411">Iron-sulfur</keyword>
<reference evidence="12 13" key="1">
    <citation type="submission" date="2021-03" db="EMBL/GenBank/DDBJ databases">
        <title>Caproiciproducens sp. nov. isolated from feces of cow.</title>
        <authorList>
            <person name="Choi J.-Y."/>
        </authorList>
    </citation>
    <scope>NUCLEOTIDE SEQUENCE [LARGE SCALE GENOMIC DNA]</scope>
    <source>
        <strain evidence="12 13">AGMB10547</strain>
    </source>
</reference>
<dbReference type="SFLD" id="SFLDS00029">
    <property type="entry name" value="Radical_SAM"/>
    <property type="match status" value="1"/>
</dbReference>
<evidence type="ECO:0000313" key="12">
    <source>
        <dbReference type="EMBL" id="MBW7572290.1"/>
    </source>
</evidence>
<accession>A0ABS7DLV5</accession>
<dbReference type="PIRSF" id="PIRSF000371">
    <property type="entry name" value="PFL_act_enz"/>
    <property type="match status" value="1"/>
</dbReference>
<dbReference type="SFLD" id="SFLDG01066">
    <property type="entry name" value="organic_radical-activating_enz"/>
    <property type="match status" value="1"/>
</dbReference>
<comment type="similarity">
    <text evidence="2">Belongs to the organic radical-activating enzymes family.</text>
</comment>
<evidence type="ECO:0000313" key="13">
    <source>
        <dbReference type="Proteomes" id="UP000719942"/>
    </source>
</evidence>
<evidence type="ECO:0000259" key="10">
    <source>
        <dbReference type="PROSITE" id="PS51379"/>
    </source>
</evidence>
<dbReference type="SFLD" id="SFLDG01118">
    <property type="entry name" value="activating_enzymes__group_2"/>
    <property type="match status" value="1"/>
</dbReference>
<dbReference type="Gene3D" id="3.80.30.10">
    <property type="entry name" value="pyruvate-formate lyase- activating enzyme"/>
    <property type="match status" value="1"/>
</dbReference>
<keyword evidence="4" id="KW-0949">S-adenosyl-L-methionine</keyword>
<dbReference type="InterPro" id="IPR034457">
    <property type="entry name" value="Organic_radical-activating"/>
</dbReference>
<feature type="domain" description="4Fe-4S ferredoxin-type" evidence="10">
    <location>
        <begin position="80"/>
        <end position="109"/>
    </location>
</feature>
<keyword evidence="3" id="KW-0004">4Fe-4S</keyword>
<comment type="caution">
    <text evidence="12">The sequence shown here is derived from an EMBL/GenBank/DDBJ whole genome shotgun (WGS) entry which is preliminary data.</text>
</comment>
<evidence type="ECO:0000256" key="9">
    <source>
        <dbReference type="ARBA" id="ARBA00047365"/>
    </source>
</evidence>
<evidence type="ECO:0000256" key="6">
    <source>
        <dbReference type="ARBA" id="ARBA00023002"/>
    </source>
</evidence>
<name>A0ABS7DLV5_9FIRM</name>
<dbReference type="Gene3D" id="3.30.70.20">
    <property type="match status" value="1"/>
</dbReference>
<feature type="domain" description="4Fe-4S ferredoxin-type" evidence="10">
    <location>
        <begin position="50"/>
        <end position="79"/>
    </location>
</feature>
<dbReference type="PROSITE" id="PS00198">
    <property type="entry name" value="4FE4S_FER_1"/>
    <property type="match status" value="1"/>
</dbReference>
<dbReference type="InterPro" id="IPR012839">
    <property type="entry name" value="Organic_radical_activase"/>
</dbReference>
<dbReference type="InterPro" id="IPR040074">
    <property type="entry name" value="BssD/PflA/YjjW"/>
</dbReference>
<keyword evidence="13" id="KW-1185">Reference proteome</keyword>
<dbReference type="PROSITE" id="PS51379">
    <property type="entry name" value="4FE4S_FER_2"/>
    <property type="match status" value="2"/>
</dbReference>
<feature type="domain" description="Radical SAM core" evidence="11">
    <location>
        <begin position="21"/>
        <end position="300"/>
    </location>
</feature>